<evidence type="ECO:0000313" key="5">
    <source>
        <dbReference type="EMBL" id="GAU38676.1"/>
    </source>
</evidence>
<evidence type="ECO:0000256" key="2">
    <source>
        <dbReference type="ARBA" id="ARBA00022692"/>
    </source>
</evidence>
<dbReference type="PANTHER" id="PTHR46080:SF4">
    <property type="entry name" value="MITOCHONDRIAL CARRIER PROTEIN, EXPRESSED"/>
    <property type="match status" value="1"/>
</dbReference>
<dbReference type="SUPFAM" id="SSF103506">
    <property type="entry name" value="Mitochondrial carrier"/>
    <property type="match status" value="1"/>
</dbReference>
<evidence type="ECO:0000256" key="4">
    <source>
        <dbReference type="SAM" id="Phobius"/>
    </source>
</evidence>
<reference evidence="6" key="1">
    <citation type="journal article" date="2017" name="Front. Plant Sci.">
        <title>Climate Clever Clovers: New Paradigm to Reduce the Environmental Footprint of Ruminants by Breeding Low Methanogenic Forages Utilizing Haplotype Variation.</title>
        <authorList>
            <person name="Kaur P."/>
            <person name="Appels R."/>
            <person name="Bayer P.E."/>
            <person name="Keeble-Gagnere G."/>
            <person name="Wang J."/>
            <person name="Hirakawa H."/>
            <person name="Shirasawa K."/>
            <person name="Vercoe P."/>
            <person name="Stefanova K."/>
            <person name="Durmic Z."/>
            <person name="Nichols P."/>
            <person name="Revell C."/>
            <person name="Isobe S.N."/>
            <person name="Edwards D."/>
            <person name="Erskine W."/>
        </authorList>
    </citation>
    <scope>NUCLEOTIDE SEQUENCE [LARGE SCALE GENOMIC DNA]</scope>
    <source>
        <strain evidence="6">cv. Daliak</strain>
    </source>
</reference>
<dbReference type="PANTHER" id="PTHR46080">
    <property type="entry name" value="MITOCHONDRIAL SUBSTRATE CARRIER FAMILY PROTEIN J"/>
    <property type="match status" value="1"/>
</dbReference>
<keyword evidence="2 4" id="KW-0812">Transmembrane</keyword>
<dbReference type="GO" id="GO:0016020">
    <property type="term" value="C:membrane"/>
    <property type="evidence" value="ECO:0007669"/>
    <property type="project" value="UniProtKB-SubCell"/>
</dbReference>
<proteinExistence type="predicted"/>
<dbReference type="EMBL" id="DF973725">
    <property type="protein sequence ID" value="GAU38676.1"/>
    <property type="molecule type" value="Genomic_DNA"/>
</dbReference>
<dbReference type="Proteomes" id="UP000242715">
    <property type="component" value="Unassembled WGS sequence"/>
</dbReference>
<protein>
    <submittedName>
        <fullName evidence="5">Uncharacterized protein</fullName>
    </submittedName>
</protein>
<accession>A0A2Z6N485</accession>
<gene>
    <name evidence="5" type="ORF">TSUD_292580</name>
</gene>
<dbReference type="AlphaFoldDB" id="A0A2Z6N485"/>
<comment type="subcellular location">
    <subcellularLocation>
        <location evidence="1">Membrane</location>
    </subcellularLocation>
</comment>
<keyword evidence="4" id="KW-1133">Transmembrane helix</keyword>
<dbReference type="OrthoDB" id="250329at2759"/>
<dbReference type="InterPro" id="IPR023395">
    <property type="entry name" value="MCP_dom_sf"/>
</dbReference>
<feature type="transmembrane region" description="Helical" evidence="4">
    <location>
        <begin position="12"/>
        <end position="35"/>
    </location>
</feature>
<keyword evidence="6" id="KW-1185">Reference proteome</keyword>
<evidence type="ECO:0000256" key="3">
    <source>
        <dbReference type="ARBA" id="ARBA00023136"/>
    </source>
</evidence>
<sequence length="166" mass="18045">MWVDGQGYEKCVMSLLFSLSDSLFSVSLQLLLLFFSSTNLSPMFFNLLEVAKSNVGTAFVELGFSDNTATVVASAAADVTSAMFAQLVWTPIDVVSQRLTNYRNGLDAFRKILYADGPIIWGNYGSCMCKSDNLDDGCVGFRPDSKAMMGVQCLSDVVAIVGFLQL</sequence>
<name>A0A2Z6N485_TRISU</name>
<evidence type="ECO:0000313" key="6">
    <source>
        <dbReference type="Proteomes" id="UP000242715"/>
    </source>
</evidence>
<evidence type="ECO:0000256" key="1">
    <source>
        <dbReference type="ARBA" id="ARBA00004370"/>
    </source>
</evidence>
<keyword evidence="3 4" id="KW-0472">Membrane</keyword>
<organism evidence="5 6">
    <name type="scientific">Trifolium subterraneum</name>
    <name type="common">Subterranean clover</name>
    <dbReference type="NCBI Taxonomy" id="3900"/>
    <lineage>
        <taxon>Eukaryota</taxon>
        <taxon>Viridiplantae</taxon>
        <taxon>Streptophyta</taxon>
        <taxon>Embryophyta</taxon>
        <taxon>Tracheophyta</taxon>
        <taxon>Spermatophyta</taxon>
        <taxon>Magnoliopsida</taxon>
        <taxon>eudicotyledons</taxon>
        <taxon>Gunneridae</taxon>
        <taxon>Pentapetalae</taxon>
        <taxon>rosids</taxon>
        <taxon>fabids</taxon>
        <taxon>Fabales</taxon>
        <taxon>Fabaceae</taxon>
        <taxon>Papilionoideae</taxon>
        <taxon>50 kb inversion clade</taxon>
        <taxon>NPAAA clade</taxon>
        <taxon>Hologalegina</taxon>
        <taxon>IRL clade</taxon>
        <taxon>Trifolieae</taxon>
        <taxon>Trifolium</taxon>
    </lineage>
</organism>
<dbReference type="Gene3D" id="1.50.40.10">
    <property type="entry name" value="Mitochondrial carrier domain"/>
    <property type="match status" value="1"/>
</dbReference>